<feature type="transmembrane region" description="Helical" evidence="1">
    <location>
        <begin position="26"/>
        <end position="47"/>
    </location>
</feature>
<keyword evidence="1" id="KW-0472">Membrane</keyword>
<keyword evidence="1" id="KW-0812">Transmembrane</keyword>
<dbReference type="PATRIC" id="fig|1122147.4.peg.1947"/>
<name>A0A0R1XEE4_9LACO</name>
<reference evidence="2 3" key="1">
    <citation type="journal article" date="2015" name="Genome Announc.">
        <title>Expanding the biotechnology potential of lactobacilli through comparative genomics of 213 strains and associated genera.</title>
        <authorList>
            <person name="Sun Z."/>
            <person name="Harris H.M."/>
            <person name="McCann A."/>
            <person name="Guo C."/>
            <person name="Argimon S."/>
            <person name="Zhang W."/>
            <person name="Yang X."/>
            <person name="Jeffery I.B."/>
            <person name="Cooney J.C."/>
            <person name="Kagawa T.F."/>
            <person name="Liu W."/>
            <person name="Song Y."/>
            <person name="Salvetti E."/>
            <person name="Wrobel A."/>
            <person name="Rasinkangas P."/>
            <person name="Parkhill J."/>
            <person name="Rea M.C."/>
            <person name="O'Sullivan O."/>
            <person name="Ritari J."/>
            <person name="Douillard F.P."/>
            <person name="Paul Ross R."/>
            <person name="Yang R."/>
            <person name="Briner A.E."/>
            <person name="Felis G.E."/>
            <person name="de Vos W.M."/>
            <person name="Barrangou R."/>
            <person name="Klaenhammer T.R."/>
            <person name="Caufield P.W."/>
            <person name="Cui Y."/>
            <person name="Zhang H."/>
            <person name="O'Toole P.W."/>
        </authorList>
    </citation>
    <scope>NUCLEOTIDE SEQUENCE [LARGE SCALE GENOMIC DNA]</scope>
    <source>
        <strain evidence="2 3">DSM 16991</strain>
    </source>
</reference>
<sequence length="83" mass="8980">MPLGAVDRLCYTNDSLTKEARLVKHIIPIIWGMLLGLVIGFIGAALTQTKFQVGTTLIVTAIGGALLNIIAMYMEHQVKNVKA</sequence>
<organism evidence="2 3">
    <name type="scientific">Schleiferilactobacillus harbinensis DSM 16991</name>
    <dbReference type="NCBI Taxonomy" id="1122147"/>
    <lineage>
        <taxon>Bacteria</taxon>
        <taxon>Bacillati</taxon>
        <taxon>Bacillota</taxon>
        <taxon>Bacilli</taxon>
        <taxon>Lactobacillales</taxon>
        <taxon>Lactobacillaceae</taxon>
        <taxon>Schleiferilactobacillus</taxon>
    </lineage>
</organism>
<protein>
    <submittedName>
        <fullName evidence="2">Uncharacterized protein</fullName>
    </submittedName>
</protein>
<evidence type="ECO:0000256" key="1">
    <source>
        <dbReference type="SAM" id="Phobius"/>
    </source>
</evidence>
<evidence type="ECO:0000313" key="2">
    <source>
        <dbReference type="EMBL" id="KRM28414.1"/>
    </source>
</evidence>
<gene>
    <name evidence="2" type="ORF">FC91_GL001878</name>
</gene>
<proteinExistence type="predicted"/>
<comment type="caution">
    <text evidence="2">The sequence shown here is derived from an EMBL/GenBank/DDBJ whole genome shotgun (WGS) entry which is preliminary data.</text>
</comment>
<evidence type="ECO:0000313" key="3">
    <source>
        <dbReference type="Proteomes" id="UP000050949"/>
    </source>
</evidence>
<dbReference type="InterPro" id="IPR021324">
    <property type="entry name" value="DUF2929"/>
</dbReference>
<dbReference type="Pfam" id="PF11151">
    <property type="entry name" value="DUF2929"/>
    <property type="match status" value="1"/>
</dbReference>
<dbReference type="Proteomes" id="UP000050949">
    <property type="component" value="Unassembled WGS sequence"/>
</dbReference>
<feature type="transmembrane region" description="Helical" evidence="1">
    <location>
        <begin position="53"/>
        <end position="74"/>
    </location>
</feature>
<accession>A0A0R1XEE4</accession>
<dbReference type="EMBL" id="AZFW01000032">
    <property type="protein sequence ID" value="KRM28414.1"/>
    <property type="molecule type" value="Genomic_DNA"/>
</dbReference>
<dbReference type="eggNOG" id="ENOG5030ATC">
    <property type="taxonomic scope" value="Bacteria"/>
</dbReference>
<dbReference type="AlphaFoldDB" id="A0A0R1XEE4"/>
<keyword evidence="1" id="KW-1133">Transmembrane helix</keyword>